<dbReference type="SUPFAM" id="SSF52374">
    <property type="entry name" value="Nucleotidylyl transferase"/>
    <property type="match status" value="1"/>
</dbReference>
<feature type="domain" description="Riboflavin kinase" evidence="16">
    <location>
        <begin position="180"/>
        <end position="304"/>
    </location>
</feature>
<sequence>MEIIRDLTQFQAEKNMVISIGNFDGVHLGHASIVRRIVELAKDRGFESGLVTFDPHPMRFFGADVDLLQTTEMKAEEFEKLGVDKLFLLSFNKEIASIDPSVFVREFLIKKMMASFIVVGYDYRFGRNRQGSYEFLQIMGEKLGFTALRVSKVVVDGVTASSTNIRKFLKEGKPETAAKLLGRNYVMRGEVVRGDGLATKIGFPTANINVQNELIPANGIYSSIVHIDGKQHIGALYIGDRPTVADAGNRRVEVNVFDFSENLYGKVIDVEVVNFIRKDSKFSNVDELIKNISEDCKNIRVLFEK</sequence>
<keyword evidence="5 15" id="KW-0288">FMN</keyword>
<dbReference type="GO" id="GO:0009231">
    <property type="term" value="P:riboflavin biosynthetic process"/>
    <property type="evidence" value="ECO:0007669"/>
    <property type="project" value="InterPro"/>
</dbReference>
<dbReference type="NCBIfam" id="NF004162">
    <property type="entry name" value="PRK05627.1-5"/>
    <property type="match status" value="1"/>
</dbReference>
<evidence type="ECO:0000256" key="6">
    <source>
        <dbReference type="ARBA" id="ARBA00022679"/>
    </source>
</evidence>
<proteinExistence type="inferred from homology"/>
<evidence type="ECO:0000256" key="1">
    <source>
        <dbReference type="ARBA" id="ARBA00002121"/>
    </source>
</evidence>
<accession>D4H3P2</accession>
<reference evidence="17 18" key="1">
    <citation type="journal article" date="2010" name="Stand. Genomic Sci.">
        <title>Complete genome sequence of Denitrovibrio acetiphilus type strain (N2460).</title>
        <authorList>
            <person name="Kiss H."/>
            <person name="Lang E."/>
            <person name="Lapidus A."/>
            <person name="Copeland A."/>
            <person name="Nolan M."/>
            <person name="Glavina Del Rio T."/>
            <person name="Chen F."/>
            <person name="Lucas S."/>
            <person name="Tice H."/>
            <person name="Cheng J.F."/>
            <person name="Han C."/>
            <person name="Goodwin L."/>
            <person name="Pitluck S."/>
            <person name="Liolios K."/>
            <person name="Pati A."/>
            <person name="Ivanova N."/>
            <person name="Mavromatis K."/>
            <person name="Chen A."/>
            <person name="Palaniappan K."/>
            <person name="Land M."/>
            <person name="Hauser L."/>
            <person name="Chang Y.J."/>
            <person name="Jeffries C.D."/>
            <person name="Detter J.C."/>
            <person name="Brettin T."/>
            <person name="Spring S."/>
            <person name="Rohde M."/>
            <person name="Goker M."/>
            <person name="Woyke T."/>
            <person name="Bristow J."/>
            <person name="Eisen J.A."/>
            <person name="Markowitz V."/>
            <person name="Hugenholtz P."/>
            <person name="Kyrpides N.C."/>
            <person name="Klenk H.P."/>
        </authorList>
    </citation>
    <scope>NUCLEOTIDE SEQUENCE [LARGE SCALE GENOMIC DNA]</scope>
    <source>
        <strain evidence="18">DSM 12809 / NBRC 114555 / N2460</strain>
    </source>
</reference>
<dbReference type="PANTHER" id="PTHR22749">
    <property type="entry name" value="RIBOFLAVIN KINASE/FMN ADENYLYLTRANSFERASE"/>
    <property type="match status" value="1"/>
</dbReference>
<comment type="catalytic activity">
    <reaction evidence="14 15">
        <text>FMN + ATP + H(+) = FAD + diphosphate</text>
        <dbReference type="Rhea" id="RHEA:17237"/>
        <dbReference type="ChEBI" id="CHEBI:15378"/>
        <dbReference type="ChEBI" id="CHEBI:30616"/>
        <dbReference type="ChEBI" id="CHEBI:33019"/>
        <dbReference type="ChEBI" id="CHEBI:57692"/>
        <dbReference type="ChEBI" id="CHEBI:58210"/>
        <dbReference type="EC" id="2.7.7.2"/>
    </reaction>
</comment>
<comment type="pathway">
    <text evidence="2 15">Cofactor biosynthesis; FAD biosynthesis; FAD from FMN: step 1/1.</text>
</comment>
<evidence type="ECO:0000313" key="18">
    <source>
        <dbReference type="Proteomes" id="UP000002012"/>
    </source>
</evidence>
<dbReference type="FunCoup" id="D4H3P2">
    <property type="interactions" value="394"/>
</dbReference>
<dbReference type="GO" id="GO:0008531">
    <property type="term" value="F:riboflavin kinase activity"/>
    <property type="evidence" value="ECO:0007669"/>
    <property type="project" value="UniProtKB-UniRule"/>
</dbReference>
<dbReference type="UniPathway" id="UPA00277">
    <property type="reaction ID" value="UER00407"/>
</dbReference>
<comment type="similarity">
    <text evidence="15">Belongs to the ribF family.</text>
</comment>
<dbReference type="NCBIfam" id="TIGR00083">
    <property type="entry name" value="ribF"/>
    <property type="match status" value="1"/>
</dbReference>
<keyword evidence="4 15" id="KW-0285">Flavoprotein</keyword>
<dbReference type="eggNOG" id="COG0196">
    <property type="taxonomic scope" value="Bacteria"/>
</dbReference>
<evidence type="ECO:0000256" key="8">
    <source>
        <dbReference type="ARBA" id="ARBA00022741"/>
    </source>
</evidence>
<evidence type="ECO:0000256" key="5">
    <source>
        <dbReference type="ARBA" id="ARBA00022643"/>
    </source>
</evidence>
<evidence type="ECO:0000256" key="3">
    <source>
        <dbReference type="ARBA" id="ARBA00005201"/>
    </source>
</evidence>
<comment type="function">
    <text evidence="1">Catalyzes the phosphorylation of riboflavin to FMN followed by the adenylation of FMN to FAD.</text>
</comment>
<evidence type="ECO:0000313" key="17">
    <source>
        <dbReference type="EMBL" id="ADD69144.1"/>
    </source>
</evidence>
<dbReference type="InterPro" id="IPR023468">
    <property type="entry name" value="Riboflavin_kinase"/>
</dbReference>
<dbReference type="Pfam" id="PF06574">
    <property type="entry name" value="FAD_syn"/>
    <property type="match status" value="1"/>
</dbReference>
<evidence type="ECO:0000256" key="7">
    <source>
        <dbReference type="ARBA" id="ARBA00022695"/>
    </source>
</evidence>
<gene>
    <name evidence="17" type="ordered locus">Dacet_2382</name>
</gene>
<keyword evidence="6 15" id="KW-0808">Transferase</keyword>
<dbReference type="FunFam" id="3.40.50.620:FF:000021">
    <property type="entry name" value="Riboflavin biosynthesis protein"/>
    <property type="match status" value="1"/>
</dbReference>
<dbReference type="EC" id="2.7.1.26" evidence="15"/>
<dbReference type="EC" id="2.7.7.2" evidence="15"/>
<dbReference type="InterPro" id="IPR023465">
    <property type="entry name" value="Riboflavin_kinase_dom_sf"/>
</dbReference>
<dbReference type="RefSeq" id="WP_013011646.1">
    <property type="nucleotide sequence ID" value="NC_013943.1"/>
</dbReference>
<dbReference type="GO" id="GO:0009398">
    <property type="term" value="P:FMN biosynthetic process"/>
    <property type="evidence" value="ECO:0007669"/>
    <property type="project" value="UniProtKB-UniRule"/>
</dbReference>
<dbReference type="InterPro" id="IPR002606">
    <property type="entry name" value="Riboflavin_kinase_bac"/>
</dbReference>
<dbReference type="InterPro" id="IPR015865">
    <property type="entry name" value="Riboflavin_kinase_bac/euk"/>
</dbReference>
<evidence type="ECO:0000256" key="9">
    <source>
        <dbReference type="ARBA" id="ARBA00022777"/>
    </source>
</evidence>
<dbReference type="UniPathway" id="UPA00276">
    <property type="reaction ID" value="UER00406"/>
</dbReference>
<organism evidence="17 18">
    <name type="scientific">Denitrovibrio acetiphilus (strain DSM 12809 / NBRC 114555 / N2460)</name>
    <dbReference type="NCBI Taxonomy" id="522772"/>
    <lineage>
        <taxon>Bacteria</taxon>
        <taxon>Pseudomonadati</taxon>
        <taxon>Deferribacterota</taxon>
        <taxon>Deferribacteres</taxon>
        <taxon>Deferribacterales</taxon>
        <taxon>Geovibrionaceae</taxon>
        <taxon>Denitrovibrio</taxon>
    </lineage>
</organism>
<dbReference type="GO" id="GO:0003919">
    <property type="term" value="F:FMN adenylyltransferase activity"/>
    <property type="evidence" value="ECO:0007669"/>
    <property type="project" value="UniProtKB-UniRule"/>
</dbReference>
<evidence type="ECO:0000256" key="12">
    <source>
        <dbReference type="ARBA" id="ARBA00023268"/>
    </source>
</evidence>
<dbReference type="InterPro" id="IPR015864">
    <property type="entry name" value="FAD_synthase"/>
</dbReference>
<evidence type="ECO:0000256" key="13">
    <source>
        <dbReference type="ARBA" id="ARBA00047880"/>
    </source>
</evidence>
<dbReference type="AlphaFoldDB" id="D4H3P2"/>
<keyword evidence="8 15" id="KW-0547">Nucleotide-binding</keyword>
<dbReference type="CDD" id="cd02064">
    <property type="entry name" value="FAD_synthetase_N"/>
    <property type="match status" value="1"/>
</dbReference>
<dbReference type="SUPFAM" id="SSF82114">
    <property type="entry name" value="Riboflavin kinase-like"/>
    <property type="match status" value="1"/>
</dbReference>
<dbReference type="HOGENOM" id="CLU_048437_0_2_0"/>
<evidence type="ECO:0000256" key="14">
    <source>
        <dbReference type="ARBA" id="ARBA00049494"/>
    </source>
</evidence>
<keyword evidence="12" id="KW-0511">Multifunctional enzyme</keyword>
<evidence type="ECO:0000259" key="16">
    <source>
        <dbReference type="SMART" id="SM00904"/>
    </source>
</evidence>
<dbReference type="InterPro" id="IPR014729">
    <property type="entry name" value="Rossmann-like_a/b/a_fold"/>
</dbReference>
<evidence type="ECO:0000256" key="10">
    <source>
        <dbReference type="ARBA" id="ARBA00022827"/>
    </source>
</evidence>
<evidence type="ECO:0000256" key="2">
    <source>
        <dbReference type="ARBA" id="ARBA00004726"/>
    </source>
</evidence>
<dbReference type="PIRSF" id="PIRSF004491">
    <property type="entry name" value="FAD_Synth"/>
    <property type="match status" value="1"/>
</dbReference>
<name>D4H3P2_DENA2</name>
<dbReference type="EMBL" id="CP001968">
    <property type="protein sequence ID" value="ADD69144.1"/>
    <property type="molecule type" value="Genomic_DNA"/>
</dbReference>
<dbReference type="SMART" id="SM00904">
    <property type="entry name" value="Flavokinase"/>
    <property type="match status" value="1"/>
</dbReference>
<dbReference type="GO" id="GO:0005524">
    <property type="term" value="F:ATP binding"/>
    <property type="evidence" value="ECO:0007669"/>
    <property type="project" value="UniProtKB-UniRule"/>
</dbReference>
<dbReference type="STRING" id="522772.Dacet_2382"/>
<dbReference type="InParanoid" id="D4H3P2"/>
<dbReference type="Gene3D" id="2.40.30.30">
    <property type="entry name" value="Riboflavin kinase-like"/>
    <property type="match status" value="1"/>
</dbReference>
<keyword evidence="18" id="KW-1185">Reference proteome</keyword>
<evidence type="ECO:0000256" key="15">
    <source>
        <dbReference type="PIRNR" id="PIRNR004491"/>
    </source>
</evidence>
<dbReference type="Gene3D" id="3.40.50.620">
    <property type="entry name" value="HUPs"/>
    <property type="match status" value="1"/>
</dbReference>
<keyword evidence="9 15" id="KW-0418">Kinase</keyword>
<keyword evidence="10 15" id="KW-0274">FAD</keyword>
<comment type="pathway">
    <text evidence="3 15">Cofactor biosynthesis; FMN biosynthesis; FMN from riboflavin (ATP route): step 1/1.</text>
</comment>
<keyword evidence="11 15" id="KW-0067">ATP-binding</keyword>
<dbReference type="PANTHER" id="PTHR22749:SF6">
    <property type="entry name" value="RIBOFLAVIN KINASE"/>
    <property type="match status" value="1"/>
</dbReference>
<dbReference type="PaxDb" id="522772-Dacet_2382"/>
<dbReference type="Proteomes" id="UP000002012">
    <property type="component" value="Chromosome"/>
</dbReference>
<evidence type="ECO:0000256" key="11">
    <source>
        <dbReference type="ARBA" id="ARBA00022840"/>
    </source>
</evidence>
<keyword evidence="7 15" id="KW-0548">Nucleotidyltransferase</keyword>
<evidence type="ECO:0000256" key="4">
    <source>
        <dbReference type="ARBA" id="ARBA00022630"/>
    </source>
</evidence>
<dbReference type="GO" id="GO:0006747">
    <property type="term" value="P:FAD biosynthetic process"/>
    <property type="evidence" value="ECO:0007669"/>
    <property type="project" value="UniProtKB-UniRule"/>
</dbReference>
<dbReference type="OrthoDB" id="9803667at2"/>
<protein>
    <recommendedName>
        <fullName evidence="15">Riboflavin biosynthesis protein</fullName>
    </recommendedName>
    <domain>
        <recommendedName>
            <fullName evidence="15">Riboflavin kinase</fullName>
            <ecNumber evidence="15">2.7.1.26</ecNumber>
        </recommendedName>
        <alternativeName>
            <fullName evidence="15">Flavokinase</fullName>
        </alternativeName>
    </domain>
    <domain>
        <recommendedName>
            <fullName evidence="15">FMN adenylyltransferase</fullName>
            <ecNumber evidence="15">2.7.7.2</ecNumber>
        </recommendedName>
        <alternativeName>
            <fullName evidence="15">FAD pyrophosphorylase</fullName>
        </alternativeName>
        <alternativeName>
            <fullName evidence="15">FAD synthase</fullName>
        </alternativeName>
    </domain>
</protein>
<dbReference type="Pfam" id="PF01687">
    <property type="entry name" value="Flavokinase"/>
    <property type="match status" value="1"/>
</dbReference>
<comment type="catalytic activity">
    <reaction evidence="13 15">
        <text>riboflavin + ATP = FMN + ADP + H(+)</text>
        <dbReference type="Rhea" id="RHEA:14357"/>
        <dbReference type="ChEBI" id="CHEBI:15378"/>
        <dbReference type="ChEBI" id="CHEBI:30616"/>
        <dbReference type="ChEBI" id="CHEBI:57986"/>
        <dbReference type="ChEBI" id="CHEBI:58210"/>
        <dbReference type="ChEBI" id="CHEBI:456216"/>
        <dbReference type="EC" id="2.7.1.26"/>
    </reaction>
</comment>
<dbReference type="KEGG" id="dap:Dacet_2382"/>